<protein>
    <submittedName>
        <fullName evidence="2">Uncharacterized protein</fullName>
    </submittedName>
</protein>
<sequence>MAHRRSRRIHTVQLLTARPPRHGRRPGSGIPGPGRRCRHGGTSRYFGSGAESALILASRARRQQTASGRHGVDPADSGHWVPGQRPKHLDHLPRHRSESPTCPRTARDPRETERASSGAAAALRPAARQPSGNGSRSRTKAHSASLMSESYRGRRSGRSAASRTDGRDSHSQEWTNWTRRAGPRDTSTPGPLASRWIRQPRATKRPFFHAPAPADSPEPGPCSNRSCGLSMSESAQPHAPNGLGRTGPRRTQPRGSDTDPVHGPIPGGRFPARPGQMGTARGDGEAPNHHSGGAGAPHAGAVPGVPGRTITIGRTAQDAASQKADHHTIELNSPCTRSPSSSWQPLRPHRRIENG</sequence>
<feature type="compositionally biased region" description="Low complexity" evidence="1">
    <location>
        <begin position="296"/>
        <end position="307"/>
    </location>
</feature>
<evidence type="ECO:0000256" key="1">
    <source>
        <dbReference type="SAM" id="MobiDB-lite"/>
    </source>
</evidence>
<gene>
    <name evidence="2" type="ORF">QFZ22_001157</name>
</gene>
<reference evidence="2" key="1">
    <citation type="submission" date="2023-07" db="EMBL/GenBank/DDBJ databases">
        <title>Comparative genomics of wheat-associated soil bacteria to identify genetic determinants of phenazine resistance.</title>
        <authorList>
            <person name="Mouncey N."/>
        </authorList>
    </citation>
    <scope>NUCLEOTIDE SEQUENCE</scope>
    <source>
        <strain evidence="2">V4I22</strain>
    </source>
</reference>
<dbReference type="EMBL" id="JAUSZV010000005">
    <property type="protein sequence ID" value="MDQ0905172.1"/>
    <property type="molecule type" value="Genomic_DNA"/>
</dbReference>
<dbReference type="Proteomes" id="UP001234216">
    <property type="component" value="Unassembled WGS sequence"/>
</dbReference>
<feature type="compositionally biased region" description="Basic and acidic residues" evidence="1">
    <location>
        <begin position="87"/>
        <end position="98"/>
    </location>
</feature>
<feature type="region of interest" description="Disordered" evidence="1">
    <location>
        <begin position="1"/>
        <end position="43"/>
    </location>
</feature>
<name>A0AAW8F5L3_9ACTN</name>
<comment type="caution">
    <text evidence="2">The sequence shown here is derived from an EMBL/GenBank/DDBJ whole genome shotgun (WGS) entry which is preliminary data.</text>
</comment>
<feature type="compositionally biased region" description="Polar residues" evidence="1">
    <location>
        <begin position="223"/>
        <end position="235"/>
    </location>
</feature>
<proteinExistence type="predicted"/>
<feature type="compositionally biased region" description="Basic and acidic residues" evidence="1">
    <location>
        <begin position="105"/>
        <end position="114"/>
    </location>
</feature>
<evidence type="ECO:0000313" key="3">
    <source>
        <dbReference type="Proteomes" id="UP001234216"/>
    </source>
</evidence>
<feature type="compositionally biased region" description="Basic residues" evidence="1">
    <location>
        <begin position="1"/>
        <end position="10"/>
    </location>
</feature>
<feature type="compositionally biased region" description="Low complexity" evidence="1">
    <location>
        <begin position="115"/>
        <end position="131"/>
    </location>
</feature>
<evidence type="ECO:0000313" key="2">
    <source>
        <dbReference type="EMBL" id="MDQ0905172.1"/>
    </source>
</evidence>
<organism evidence="2 3">
    <name type="scientific">Streptomyces canus</name>
    <dbReference type="NCBI Taxonomy" id="58343"/>
    <lineage>
        <taxon>Bacteria</taxon>
        <taxon>Bacillati</taxon>
        <taxon>Actinomycetota</taxon>
        <taxon>Actinomycetes</taxon>
        <taxon>Kitasatosporales</taxon>
        <taxon>Streptomycetaceae</taxon>
        <taxon>Streptomyces</taxon>
        <taxon>Streptomyces aurantiacus group</taxon>
    </lineage>
</organism>
<feature type="region of interest" description="Disordered" evidence="1">
    <location>
        <begin position="59"/>
        <end position="355"/>
    </location>
</feature>
<accession>A0AAW8F5L3</accession>
<feature type="compositionally biased region" description="Polar residues" evidence="1">
    <location>
        <begin position="330"/>
        <end position="344"/>
    </location>
</feature>
<dbReference type="AlphaFoldDB" id="A0AAW8F5L3"/>